<comment type="similarity">
    <text evidence="1 3">Belongs to the enoyl-CoA hydratase/isomerase family.</text>
</comment>
<keyword evidence="2" id="KW-0456">Lyase</keyword>
<dbReference type="PANTHER" id="PTHR11941:SF54">
    <property type="entry name" value="ENOYL-COA HYDRATASE, MITOCHONDRIAL"/>
    <property type="match status" value="1"/>
</dbReference>
<dbReference type="OrthoDB" id="9774843at2"/>
<accession>A0A3N6MML8</accession>
<dbReference type="Pfam" id="PF00378">
    <property type="entry name" value="ECH_1"/>
    <property type="match status" value="1"/>
</dbReference>
<protein>
    <submittedName>
        <fullName evidence="4">Enoyl-CoA hydratase</fullName>
    </submittedName>
</protein>
<proteinExistence type="inferred from homology"/>
<evidence type="ECO:0000313" key="5">
    <source>
        <dbReference type="Proteomes" id="UP000272778"/>
    </source>
</evidence>
<dbReference type="Gene3D" id="3.90.226.10">
    <property type="entry name" value="2-enoyl-CoA Hydratase, Chain A, domain 1"/>
    <property type="match status" value="1"/>
</dbReference>
<reference evidence="4 5" key="1">
    <citation type="submission" date="2018-11" db="EMBL/GenBank/DDBJ databases">
        <title>Paraburkholderia sp. DHOA04, isolated from soil.</title>
        <authorList>
            <person name="Gao Z.-H."/>
            <person name="Qiu L.-H."/>
            <person name="Fu J.-C."/>
        </authorList>
    </citation>
    <scope>NUCLEOTIDE SEQUENCE [LARGE SCALE GENOMIC DNA]</scope>
    <source>
        <strain evidence="4 5">DHOA04</strain>
    </source>
</reference>
<dbReference type="PANTHER" id="PTHR11941">
    <property type="entry name" value="ENOYL-COA HYDRATASE-RELATED"/>
    <property type="match status" value="1"/>
</dbReference>
<dbReference type="GO" id="GO:0006635">
    <property type="term" value="P:fatty acid beta-oxidation"/>
    <property type="evidence" value="ECO:0007669"/>
    <property type="project" value="TreeGrafter"/>
</dbReference>
<dbReference type="CDD" id="cd06558">
    <property type="entry name" value="crotonase-like"/>
    <property type="match status" value="1"/>
</dbReference>
<dbReference type="AlphaFoldDB" id="A0A3N6MML8"/>
<dbReference type="PROSITE" id="PS00166">
    <property type="entry name" value="ENOYL_COA_HYDRATASE"/>
    <property type="match status" value="1"/>
</dbReference>
<dbReference type="InterPro" id="IPR018376">
    <property type="entry name" value="Enoyl-CoA_hyd/isom_CS"/>
</dbReference>
<dbReference type="InterPro" id="IPR014748">
    <property type="entry name" value="Enoyl-CoA_hydra_C"/>
</dbReference>
<evidence type="ECO:0000256" key="3">
    <source>
        <dbReference type="RuleBase" id="RU003707"/>
    </source>
</evidence>
<evidence type="ECO:0000256" key="2">
    <source>
        <dbReference type="ARBA" id="ARBA00023239"/>
    </source>
</evidence>
<organism evidence="4 5">
    <name type="scientific">Paraburkholderia dinghuensis</name>
    <dbReference type="NCBI Taxonomy" id="2305225"/>
    <lineage>
        <taxon>Bacteria</taxon>
        <taxon>Pseudomonadati</taxon>
        <taxon>Pseudomonadota</taxon>
        <taxon>Betaproteobacteria</taxon>
        <taxon>Burkholderiales</taxon>
        <taxon>Burkholderiaceae</taxon>
        <taxon>Paraburkholderia</taxon>
    </lineage>
</organism>
<evidence type="ECO:0000256" key="1">
    <source>
        <dbReference type="ARBA" id="ARBA00005254"/>
    </source>
</evidence>
<name>A0A3N6MML8_9BURK</name>
<dbReference type="SUPFAM" id="SSF52096">
    <property type="entry name" value="ClpP/crotonase"/>
    <property type="match status" value="1"/>
</dbReference>
<dbReference type="InterPro" id="IPR029045">
    <property type="entry name" value="ClpP/crotonase-like_dom_sf"/>
</dbReference>
<sequence length="263" mass="27974">MPEREEVVRYERVGEHIAVVTLNRPQARNAINGDVARAIDTIRMQIEADPEIRVAILASSSADVFSAGADLREVSSSRAGASGLSTPNGGFAGFVKAERKKPWIAAVRGKALGGGFELVLACDMVVAGQSASFGLPEVKIGVLAAAGGAFRVAQILPRAIANELVSTGRSIDSAFALAHGLINRVVADDAVLDEAIRLASEIVKNAPISVRASLDIVRAATQLGEGELWKMTEAWAQRIIRTEDAKEGPRAFLEKRAPRWTGR</sequence>
<dbReference type="Proteomes" id="UP000272778">
    <property type="component" value="Unassembled WGS sequence"/>
</dbReference>
<dbReference type="InterPro" id="IPR001753">
    <property type="entry name" value="Enoyl-CoA_hydra/iso"/>
</dbReference>
<gene>
    <name evidence="4" type="ORF">D1Y85_16710</name>
</gene>
<keyword evidence="5" id="KW-1185">Reference proteome</keyword>
<dbReference type="Gene3D" id="1.10.12.10">
    <property type="entry name" value="Lyase 2-enoyl-coa Hydratase, Chain A, domain 2"/>
    <property type="match status" value="1"/>
</dbReference>
<dbReference type="EMBL" id="RQIS01000011">
    <property type="protein sequence ID" value="RQH05094.1"/>
    <property type="molecule type" value="Genomic_DNA"/>
</dbReference>
<comment type="caution">
    <text evidence="4">The sequence shown here is derived from an EMBL/GenBank/DDBJ whole genome shotgun (WGS) entry which is preliminary data.</text>
</comment>
<dbReference type="GO" id="GO:0016829">
    <property type="term" value="F:lyase activity"/>
    <property type="evidence" value="ECO:0007669"/>
    <property type="project" value="UniProtKB-KW"/>
</dbReference>
<evidence type="ECO:0000313" key="4">
    <source>
        <dbReference type="EMBL" id="RQH05094.1"/>
    </source>
</evidence>